<dbReference type="InterPro" id="IPR000719">
    <property type="entry name" value="Prot_kinase_dom"/>
</dbReference>
<dbReference type="AlphaFoldDB" id="F0YLW4"/>
<dbReference type="eggNOG" id="KOG4717">
    <property type="taxonomic scope" value="Eukaryota"/>
</dbReference>
<evidence type="ECO:0000256" key="1">
    <source>
        <dbReference type="ARBA" id="ARBA00022741"/>
    </source>
</evidence>
<dbReference type="GO" id="GO:0005524">
    <property type="term" value="F:ATP binding"/>
    <property type="evidence" value="ECO:0007669"/>
    <property type="project" value="UniProtKB-UniRule"/>
</dbReference>
<keyword evidence="2 3" id="KW-0067">ATP-binding</keyword>
<dbReference type="Pfam" id="PF00069">
    <property type="entry name" value="Pkinase"/>
    <property type="match status" value="1"/>
</dbReference>
<dbReference type="PROSITE" id="PS00108">
    <property type="entry name" value="PROTEIN_KINASE_ST"/>
    <property type="match status" value="1"/>
</dbReference>
<dbReference type="PROSITE" id="PS50011">
    <property type="entry name" value="PROTEIN_KINASE_DOM"/>
    <property type="match status" value="1"/>
</dbReference>
<evidence type="ECO:0000256" key="3">
    <source>
        <dbReference type="PROSITE-ProRule" id="PRU10141"/>
    </source>
</evidence>
<proteinExistence type="inferred from homology"/>
<dbReference type="SUPFAM" id="SSF56112">
    <property type="entry name" value="Protein kinase-like (PK-like)"/>
    <property type="match status" value="1"/>
</dbReference>
<dbReference type="RefSeq" id="XP_009041451.1">
    <property type="nucleotide sequence ID" value="XM_009043203.1"/>
</dbReference>
<keyword evidence="4" id="KW-0723">Serine/threonine-protein kinase</keyword>
<dbReference type="GO" id="GO:0005737">
    <property type="term" value="C:cytoplasm"/>
    <property type="evidence" value="ECO:0007669"/>
    <property type="project" value="TreeGrafter"/>
</dbReference>
<keyword evidence="4" id="KW-0418">Kinase</keyword>
<dbReference type="PANTHER" id="PTHR24346:SF30">
    <property type="entry name" value="MATERNAL EMBRYONIC LEUCINE ZIPPER KINASE"/>
    <property type="match status" value="1"/>
</dbReference>
<gene>
    <name evidence="6" type="ORF">AURANDRAFT_13865</name>
</gene>
<evidence type="ECO:0000256" key="2">
    <source>
        <dbReference type="ARBA" id="ARBA00022840"/>
    </source>
</evidence>
<feature type="binding site" evidence="3">
    <location>
        <position position="36"/>
    </location>
    <ligand>
        <name>ATP</name>
        <dbReference type="ChEBI" id="CHEBI:30616"/>
    </ligand>
</feature>
<dbReference type="GO" id="GO:0004674">
    <property type="term" value="F:protein serine/threonine kinase activity"/>
    <property type="evidence" value="ECO:0007669"/>
    <property type="project" value="UniProtKB-KW"/>
</dbReference>
<dbReference type="EMBL" id="GL833159">
    <property type="protein sequence ID" value="EGB03899.1"/>
    <property type="molecule type" value="Genomic_DNA"/>
</dbReference>
<dbReference type="InterPro" id="IPR017441">
    <property type="entry name" value="Protein_kinase_ATP_BS"/>
</dbReference>
<dbReference type="Proteomes" id="UP000002729">
    <property type="component" value="Unassembled WGS sequence"/>
</dbReference>
<reference evidence="6 7" key="1">
    <citation type="journal article" date="2011" name="Proc. Natl. Acad. Sci. U.S.A.">
        <title>Niche of harmful alga Aureococcus anophagefferens revealed through ecogenomics.</title>
        <authorList>
            <person name="Gobler C.J."/>
            <person name="Berry D.L."/>
            <person name="Dyhrman S.T."/>
            <person name="Wilhelm S.W."/>
            <person name="Salamov A."/>
            <person name="Lobanov A.V."/>
            <person name="Zhang Y."/>
            <person name="Collier J.L."/>
            <person name="Wurch L.L."/>
            <person name="Kustka A.B."/>
            <person name="Dill B.D."/>
            <person name="Shah M."/>
            <person name="VerBerkmoes N.C."/>
            <person name="Kuo A."/>
            <person name="Terry A."/>
            <person name="Pangilinan J."/>
            <person name="Lindquist E.A."/>
            <person name="Lucas S."/>
            <person name="Paulsen I.T."/>
            <person name="Hattenrath-Lehmann T.K."/>
            <person name="Talmage S.C."/>
            <person name="Walker E.A."/>
            <person name="Koch F."/>
            <person name="Burson A.M."/>
            <person name="Marcoval M.A."/>
            <person name="Tang Y.Z."/>
            <person name="Lecleir G.R."/>
            <person name="Coyne K.J."/>
            <person name="Berg G.M."/>
            <person name="Bertrand E.M."/>
            <person name="Saito M.A."/>
            <person name="Gladyshev V.N."/>
            <person name="Grigoriev I.V."/>
        </authorList>
    </citation>
    <scope>NUCLEOTIDE SEQUENCE [LARGE SCALE GENOMIC DNA]</scope>
    <source>
        <strain evidence="7">CCMP 1984</strain>
    </source>
</reference>
<evidence type="ECO:0000256" key="4">
    <source>
        <dbReference type="RuleBase" id="RU000304"/>
    </source>
</evidence>
<evidence type="ECO:0000259" key="5">
    <source>
        <dbReference type="PROSITE" id="PS50011"/>
    </source>
</evidence>
<dbReference type="Gene3D" id="1.10.510.10">
    <property type="entry name" value="Transferase(Phosphotransferase) domain 1"/>
    <property type="match status" value="1"/>
</dbReference>
<dbReference type="InterPro" id="IPR011009">
    <property type="entry name" value="Kinase-like_dom_sf"/>
</dbReference>
<dbReference type="OrthoDB" id="190564at2759"/>
<name>F0YLW4_AURAN</name>
<sequence>IGAYELTRRLGEGEFAAVYECKRAADGPDGKRYAVKAINKAKVQRHSSILKSKRNIRRVNLEVAAMRRFRHGGICQLYDVVQSNSFVYLVMEMGERDLFTFLDDHPEGCPEPVVKQVMRILALGLRHCHNAGVAHRDIKPENILVVGDPLTWAGADDRAGIVKLCDFGLCASVHDGAMLNDFVGSPGFFAPELMIRRQYDGPLADAWSMGAVMVEMLLGHRAFDSLWCPPYEHLHDVSAFSRGIREAVSRAKLGSAETPPSEPVRRLLEMLLQVEPERRANVEEVCGAKWFDL</sequence>
<dbReference type="SMART" id="SM00220">
    <property type="entry name" value="S_TKc"/>
    <property type="match status" value="1"/>
</dbReference>
<keyword evidence="1 3" id="KW-0547">Nucleotide-binding</keyword>
<dbReference type="PANTHER" id="PTHR24346">
    <property type="entry name" value="MAP/MICROTUBULE AFFINITY-REGULATING KINASE"/>
    <property type="match status" value="1"/>
</dbReference>
<accession>F0YLW4</accession>
<evidence type="ECO:0000313" key="7">
    <source>
        <dbReference type="Proteomes" id="UP000002729"/>
    </source>
</evidence>
<keyword evidence="7" id="KW-1185">Reference proteome</keyword>
<organism evidence="7">
    <name type="scientific">Aureococcus anophagefferens</name>
    <name type="common">Harmful bloom alga</name>
    <dbReference type="NCBI Taxonomy" id="44056"/>
    <lineage>
        <taxon>Eukaryota</taxon>
        <taxon>Sar</taxon>
        <taxon>Stramenopiles</taxon>
        <taxon>Ochrophyta</taxon>
        <taxon>Pelagophyceae</taxon>
        <taxon>Pelagomonadales</taxon>
        <taxon>Pelagomonadaceae</taxon>
        <taxon>Aureococcus</taxon>
    </lineage>
</organism>
<dbReference type="InParanoid" id="F0YLW4"/>
<protein>
    <recommendedName>
        <fullName evidence="5">Protein kinase domain-containing protein</fullName>
    </recommendedName>
</protein>
<evidence type="ECO:0000313" key="6">
    <source>
        <dbReference type="EMBL" id="EGB03899.1"/>
    </source>
</evidence>
<dbReference type="PROSITE" id="PS00107">
    <property type="entry name" value="PROTEIN_KINASE_ATP"/>
    <property type="match status" value="1"/>
</dbReference>
<feature type="non-terminal residue" evidence="6">
    <location>
        <position position="293"/>
    </location>
</feature>
<dbReference type="GeneID" id="20218327"/>
<dbReference type="InterPro" id="IPR008271">
    <property type="entry name" value="Ser/Thr_kinase_AS"/>
</dbReference>
<feature type="non-terminal residue" evidence="6">
    <location>
        <position position="1"/>
    </location>
</feature>
<feature type="domain" description="Protein kinase" evidence="5">
    <location>
        <begin position="4"/>
        <end position="291"/>
    </location>
</feature>
<comment type="similarity">
    <text evidence="4">Belongs to the protein kinase superfamily.</text>
</comment>
<dbReference type="KEGG" id="aaf:AURANDRAFT_13865"/>
<dbReference type="GO" id="GO:0035556">
    <property type="term" value="P:intracellular signal transduction"/>
    <property type="evidence" value="ECO:0007669"/>
    <property type="project" value="TreeGrafter"/>
</dbReference>
<keyword evidence="4" id="KW-0808">Transferase</keyword>